<dbReference type="InterPro" id="IPR013324">
    <property type="entry name" value="RNA_pol_sigma_r3/r4-like"/>
</dbReference>
<gene>
    <name evidence="2" type="ORF">H9710_02860</name>
</gene>
<accession>A0A9D2SFC7</accession>
<dbReference type="EMBL" id="DWXG01000024">
    <property type="protein sequence ID" value="HJB97503.1"/>
    <property type="molecule type" value="Genomic_DNA"/>
</dbReference>
<dbReference type="InterPro" id="IPR007630">
    <property type="entry name" value="RNA_pol_sigma70_r4"/>
</dbReference>
<comment type="caution">
    <text evidence="2">The sequence shown here is derived from an EMBL/GenBank/DDBJ whole genome shotgun (WGS) entry which is preliminary data.</text>
</comment>
<evidence type="ECO:0000313" key="3">
    <source>
        <dbReference type="Proteomes" id="UP000826793"/>
    </source>
</evidence>
<reference evidence="2" key="2">
    <citation type="submission" date="2021-04" db="EMBL/GenBank/DDBJ databases">
        <authorList>
            <person name="Gilroy R."/>
        </authorList>
    </citation>
    <scope>NUCLEOTIDE SEQUENCE</scope>
    <source>
        <strain evidence="2">CHK185-1770</strain>
    </source>
</reference>
<dbReference type="AlphaFoldDB" id="A0A9D2SFC7"/>
<dbReference type="SUPFAM" id="SSF88659">
    <property type="entry name" value="Sigma3 and sigma4 domains of RNA polymerase sigma factors"/>
    <property type="match status" value="1"/>
</dbReference>
<name>A0A9D2SFC7_9FIRM</name>
<reference evidence="2" key="1">
    <citation type="journal article" date="2021" name="PeerJ">
        <title>Extensive microbial diversity within the chicken gut microbiome revealed by metagenomics and culture.</title>
        <authorList>
            <person name="Gilroy R."/>
            <person name="Ravi A."/>
            <person name="Getino M."/>
            <person name="Pursley I."/>
            <person name="Horton D.L."/>
            <person name="Alikhan N.F."/>
            <person name="Baker D."/>
            <person name="Gharbi K."/>
            <person name="Hall N."/>
            <person name="Watson M."/>
            <person name="Adriaenssens E.M."/>
            <person name="Foster-Nyarko E."/>
            <person name="Jarju S."/>
            <person name="Secka A."/>
            <person name="Antonio M."/>
            <person name="Oren A."/>
            <person name="Chaudhuri R.R."/>
            <person name="La Ragione R."/>
            <person name="Hildebrand F."/>
            <person name="Pallen M.J."/>
        </authorList>
    </citation>
    <scope>NUCLEOTIDE SEQUENCE</scope>
    <source>
        <strain evidence="2">CHK185-1770</strain>
    </source>
</reference>
<dbReference type="Gene3D" id="1.10.10.10">
    <property type="entry name" value="Winged helix-like DNA-binding domain superfamily/Winged helix DNA-binding domain"/>
    <property type="match status" value="1"/>
</dbReference>
<evidence type="ECO:0000259" key="1">
    <source>
        <dbReference type="Pfam" id="PF04545"/>
    </source>
</evidence>
<organism evidence="2 3">
    <name type="scientific">Candidatus Acutalibacter pullicola</name>
    <dbReference type="NCBI Taxonomy" id="2838417"/>
    <lineage>
        <taxon>Bacteria</taxon>
        <taxon>Bacillati</taxon>
        <taxon>Bacillota</taxon>
        <taxon>Clostridia</taxon>
        <taxon>Eubacteriales</taxon>
        <taxon>Acutalibacteraceae</taxon>
        <taxon>Acutalibacter</taxon>
    </lineage>
</organism>
<dbReference type="GO" id="GO:0003700">
    <property type="term" value="F:DNA-binding transcription factor activity"/>
    <property type="evidence" value="ECO:0007669"/>
    <property type="project" value="InterPro"/>
</dbReference>
<sequence length="146" mass="16680">MIANCEKSKEEQEATVRMFCTYCWKSLLNARKDIARRQDRRAKRVRLFCDMREAELNRLSCPDCGHCFESLFDVGGMGVSVADPDIADAIRALDEDGQAIVLLHYFAEWPDGRIGSQLGIPRSTVQFRRNVALRLLRDLLEGRCGR</sequence>
<dbReference type="Pfam" id="PF04545">
    <property type="entry name" value="Sigma70_r4"/>
    <property type="match status" value="1"/>
</dbReference>
<dbReference type="InterPro" id="IPR036388">
    <property type="entry name" value="WH-like_DNA-bd_sf"/>
</dbReference>
<proteinExistence type="predicted"/>
<dbReference type="GO" id="GO:0006352">
    <property type="term" value="P:DNA-templated transcription initiation"/>
    <property type="evidence" value="ECO:0007669"/>
    <property type="project" value="InterPro"/>
</dbReference>
<evidence type="ECO:0000313" key="2">
    <source>
        <dbReference type="EMBL" id="HJB97503.1"/>
    </source>
</evidence>
<feature type="domain" description="RNA polymerase sigma-70 region 4" evidence="1">
    <location>
        <begin position="89"/>
        <end position="137"/>
    </location>
</feature>
<protein>
    <recommendedName>
        <fullName evidence="1">RNA polymerase sigma-70 region 4 domain-containing protein</fullName>
    </recommendedName>
</protein>
<dbReference type="Proteomes" id="UP000826793">
    <property type="component" value="Unassembled WGS sequence"/>
</dbReference>